<evidence type="ECO:0000313" key="14">
    <source>
        <dbReference type="EMBL" id="AGU14902.1"/>
    </source>
</evidence>
<evidence type="ECO:0000256" key="3">
    <source>
        <dbReference type="ARBA" id="ARBA00022448"/>
    </source>
</evidence>
<evidence type="ECO:0000256" key="6">
    <source>
        <dbReference type="ARBA" id="ARBA00022842"/>
    </source>
</evidence>
<organism evidence="14 15">
    <name type="scientific">Corynebacterium argentoratense DSM 44202</name>
    <dbReference type="NCBI Taxonomy" id="1348662"/>
    <lineage>
        <taxon>Bacteria</taxon>
        <taxon>Bacillati</taxon>
        <taxon>Actinomycetota</taxon>
        <taxon>Actinomycetes</taxon>
        <taxon>Mycobacteriales</taxon>
        <taxon>Corynebacteriaceae</taxon>
        <taxon>Corynebacterium</taxon>
    </lineage>
</organism>
<evidence type="ECO:0000256" key="4">
    <source>
        <dbReference type="ARBA" id="ARBA00022475"/>
    </source>
</evidence>
<keyword evidence="3 12" id="KW-0813">Transport</keyword>
<dbReference type="GO" id="GO:0000287">
    <property type="term" value="F:magnesium ion binding"/>
    <property type="evidence" value="ECO:0007669"/>
    <property type="project" value="TreeGrafter"/>
</dbReference>
<dbReference type="Pfam" id="PF01544">
    <property type="entry name" value="CorA"/>
    <property type="match status" value="1"/>
</dbReference>
<reference evidence="14 15" key="1">
    <citation type="journal article" date="2013" name="Genome Announc.">
        <title>Whole-Genome Sequence of the Clinical Strain Corynebacterium argentoratense DSM 44202, Isolated from a Human Throat Specimen.</title>
        <authorList>
            <person name="Bomholt C."/>
            <person name="Glaub A."/>
            <person name="Gravermann K."/>
            <person name="Albersmeier A."/>
            <person name="Brinkrolf K."/>
            <person name="Ruckert C."/>
            <person name="Tauch A."/>
        </authorList>
    </citation>
    <scope>NUCLEOTIDE SEQUENCE [LARGE SCALE GENOMIC DNA]</scope>
    <source>
        <strain evidence="14">DSM 44202</strain>
    </source>
</reference>
<dbReference type="FunFam" id="1.20.58.340:FF:000004">
    <property type="entry name" value="Magnesium transport protein CorA"/>
    <property type="match status" value="1"/>
</dbReference>
<dbReference type="AlphaFoldDB" id="U3GZ15"/>
<name>U3GZ15_9CORY</name>
<dbReference type="GO" id="GO:0005886">
    <property type="term" value="C:plasma membrane"/>
    <property type="evidence" value="ECO:0007669"/>
    <property type="project" value="UniProtKB-SubCell"/>
</dbReference>
<dbReference type="GO" id="GO:0050897">
    <property type="term" value="F:cobalt ion binding"/>
    <property type="evidence" value="ECO:0007669"/>
    <property type="project" value="TreeGrafter"/>
</dbReference>
<dbReference type="Gene3D" id="3.30.460.20">
    <property type="entry name" value="CorA soluble domain-like"/>
    <property type="match status" value="1"/>
</dbReference>
<evidence type="ECO:0000256" key="7">
    <source>
        <dbReference type="ARBA" id="ARBA00022989"/>
    </source>
</evidence>
<gene>
    <name evidence="12" type="primary">corA</name>
    <name evidence="14" type="ORF">CARG_03770</name>
</gene>
<evidence type="ECO:0000313" key="15">
    <source>
        <dbReference type="Proteomes" id="UP000016943"/>
    </source>
</evidence>
<dbReference type="InterPro" id="IPR045863">
    <property type="entry name" value="CorA_TM1_TM2"/>
</dbReference>
<evidence type="ECO:0000256" key="12">
    <source>
        <dbReference type="RuleBase" id="RU362010"/>
    </source>
</evidence>
<dbReference type="PANTHER" id="PTHR46494:SF1">
    <property type="entry name" value="CORA FAMILY METAL ION TRANSPORTER (EUROFUNG)"/>
    <property type="match status" value="1"/>
</dbReference>
<feature type="transmembrane region" description="Helical" evidence="12">
    <location>
        <begin position="342"/>
        <end position="362"/>
    </location>
</feature>
<keyword evidence="15" id="KW-1185">Reference proteome</keyword>
<feature type="transmembrane region" description="Helical" evidence="12">
    <location>
        <begin position="311"/>
        <end position="330"/>
    </location>
</feature>
<evidence type="ECO:0000256" key="2">
    <source>
        <dbReference type="ARBA" id="ARBA00009765"/>
    </source>
</evidence>
<dbReference type="eggNOG" id="COG0598">
    <property type="taxonomic scope" value="Bacteria"/>
</dbReference>
<evidence type="ECO:0000256" key="5">
    <source>
        <dbReference type="ARBA" id="ARBA00022692"/>
    </source>
</evidence>
<keyword evidence="6 12" id="KW-0460">Magnesium</keyword>
<evidence type="ECO:0000256" key="9">
    <source>
        <dbReference type="ARBA" id="ARBA00023136"/>
    </source>
</evidence>
<accession>U3GZ15</accession>
<dbReference type="CDD" id="cd12830">
    <property type="entry name" value="MtCorA-like"/>
    <property type="match status" value="1"/>
</dbReference>
<feature type="region of interest" description="Disordered" evidence="13">
    <location>
        <begin position="1"/>
        <end position="23"/>
    </location>
</feature>
<evidence type="ECO:0000256" key="13">
    <source>
        <dbReference type="SAM" id="MobiDB-lite"/>
    </source>
</evidence>
<dbReference type="HOGENOM" id="CLU_007127_0_2_11"/>
<dbReference type="InterPro" id="IPR045861">
    <property type="entry name" value="CorA_cytoplasmic_dom"/>
</dbReference>
<evidence type="ECO:0000256" key="8">
    <source>
        <dbReference type="ARBA" id="ARBA00023065"/>
    </source>
</evidence>
<dbReference type="GO" id="GO:0015087">
    <property type="term" value="F:cobalt ion transmembrane transporter activity"/>
    <property type="evidence" value="ECO:0007669"/>
    <property type="project" value="UniProtKB-UniRule"/>
</dbReference>
<keyword evidence="5 12" id="KW-0812">Transmembrane</keyword>
<comment type="subcellular location">
    <subcellularLocation>
        <location evidence="1">Cell membrane</location>
        <topology evidence="1">Multi-pass membrane protein</topology>
    </subcellularLocation>
    <subcellularLocation>
        <location evidence="12">Membrane</location>
        <topology evidence="12">Multi-pass membrane protein</topology>
    </subcellularLocation>
</comment>
<dbReference type="KEGG" id="caz:CARG_03770"/>
<dbReference type="GO" id="GO:0015095">
    <property type="term" value="F:magnesium ion transmembrane transporter activity"/>
    <property type="evidence" value="ECO:0007669"/>
    <property type="project" value="UniProtKB-UniRule"/>
</dbReference>
<dbReference type="Proteomes" id="UP000016943">
    <property type="component" value="Chromosome"/>
</dbReference>
<comment type="function">
    <text evidence="11">Mediates influx of magnesium ions. Alternates between open and closed states. Activated by low cytoplasmic Mg(2+) levels. Inactive when cytoplasmic Mg(2+) levels are high.</text>
</comment>
<sequence length="368" mass="41645">MVSIPRITSRGNNSAHPGKDLKAPPSQLIERCMVFIDGLPQPGPYDQHSALVAVREHNATIGPGEPKAFMWLSLGQPTEQQMTDIADGYGVHELIVEDAVSAHQRPKLERYDDQLFMVIRSVFYKEHESVVDAKEIIQTGELQMIISPEFIITVRHGPSPMKTIKQRIEHEVSTDPETFIVGPMAIAWFIADSLVDEYLRISTELSGDVDELESEVFSPDKRFDIEQIYMLKREILEMRHAIDPLAIALRLLIQNNKDVVDKEIRSYYRDVLDHELIAADQIASYDERLSSLLDAGVAMISLQQNADMRQISALVGMAAVPTMIAGIYGMNFDNMPELHTQYGYFVVLFVMAAITVGVYWAFKRNHWL</sequence>
<comment type="catalytic activity">
    <reaction evidence="10">
        <text>Mg(2+)(in) = Mg(2+)(out)</text>
        <dbReference type="Rhea" id="RHEA:29827"/>
        <dbReference type="ChEBI" id="CHEBI:18420"/>
    </reaction>
</comment>
<dbReference type="Gene3D" id="1.20.58.340">
    <property type="entry name" value="Magnesium transport protein CorA, transmembrane region"/>
    <property type="match status" value="2"/>
</dbReference>
<keyword evidence="8 12" id="KW-0406">Ion transport</keyword>
<dbReference type="SUPFAM" id="SSF143865">
    <property type="entry name" value="CorA soluble domain-like"/>
    <property type="match status" value="1"/>
</dbReference>
<dbReference type="STRING" id="1348662.CARG_03770"/>
<keyword evidence="7 12" id="KW-1133">Transmembrane helix</keyword>
<dbReference type="EMBL" id="CP006365">
    <property type="protein sequence ID" value="AGU14902.1"/>
    <property type="molecule type" value="Genomic_DNA"/>
</dbReference>
<dbReference type="SUPFAM" id="SSF144083">
    <property type="entry name" value="Magnesium transport protein CorA, transmembrane region"/>
    <property type="match status" value="1"/>
</dbReference>
<keyword evidence="4 12" id="KW-1003">Cell membrane</keyword>
<evidence type="ECO:0000256" key="1">
    <source>
        <dbReference type="ARBA" id="ARBA00004651"/>
    </source>
</evidence>
<dbReference type="InterPro" id="IPR004488">
    <property type="entry name" value="Mg/Co-transport_prot_CorA"/>
</dbReference>
<evidence type="ECO:0000256" key="10">
    <source>
        <dbReference type="ARBA" id="ARBA00034269"/>
    </source>
</evidence>
<dbReference type="PANTHER" id="PTHR46494">
    <property type="entry name" value="CORA FAMILY METAL ION TRANSPORTER (EUROFUNG)"/>
    <property type="match status" value="1"/>
</dbReference>
<protein>
    <recommendedName>
        <fullName evidence="12">Magnesium transport protein CorA</fullName>
    </recommendedName>
</protein>
<evidence type="ECO:0000256" key="11">
    <source>
        <dbReference type="ARBA" id="ARBA00045497"/>
    </source>
</evidence>
<keyword evidence="9 12" id="KW-0472">Membrane</keyword>
<dbReference type="PATRIC" id="fig|1348662.3.peg.741"/>
<dbReference type="NCBIfam" id="TIGR00383">
    <property type="entry name" value="corA"/>
    <property type="match status" value="1"/>
</dbReference>
<proteinExistence type="inferred from homology"/>
<dbReference type="InterPro" id="IPR002523">
    <property type="entry name" value="MgTranspt_CorA/ZnTranspt_ZntB"/>
</dbReference>
<comment type="similarity">
    <text evidence="2 12">Belongs to the CorA metal ion transporter (MIT) (TC 1.A.35) family.</text>
</comment>